<protein>
    <submittedName>
        <fullName evidence="1">Uncharacterized protein</fullName>
    </submittedName>
</protein>
<dbReference type="Proteomes" id="UP001163882">
    <property type="component" value="Chromosome"/>
</dbReference>
<evidence type="ECO:0000313" key="2">
    <source>
        <dbReference type="Proteomes" id="UP001163882"/>
    </source>
</evidence>
<dbReference type="RefSeq" id="WP_264226491.1">
    <property type="nucleotide sequence ID" value="NZ_CP107716.1"/>
</dbReference>
<proteinExistence type="predicted"/>
<accession>A0ABY6IUA6</accession>
<organism evidence="1 2">
    <name type="scientific">Pelagibacterium flavum</name>
    <dbReference type="NCBI Taxonomy" id="2984530"/>
    <lineage>
        <taxon>Bacteria</taxon>
        <taxon>Pseudomonadati</taxon>
        <taxon>Pseudomonadota</taxon>
        <taxon>Alphaproteobacteria</taxon>
        <taxon>Hyphomicrobiales</taxon>
        <taxon>Devosiaceae</taxon>
        <taxon>Pelagibacterium</taxon>
    </lineage>
</organism>
<evidence type="ECO:0000313" key="1">
    <source>
        <dbReference type="EMBL" id="UYQ72892.1"/>
    </source>
</evidence>
<keyword evidence="2" id="KW-1185">Reference proteome</keyword>
<gene>
    <name evidence="1" type="ORF">OF122_03730</name>
</gene>
<name>A0ABY6IUA6_9HYPH</name>
<reference evidence="1" key="1">
    <citation type="submission" date="2022-10" db="EMBL/GenBank/DDBJ databases">
        <title>YIM 151497 complete genome.</title>
        <authorList>
            <person name="Chen X."/>
        </authorList>
    </citation>
    <scope>NUCLEOTIDE SEQUENCE</scope>
    <source>
        <strain evidence="1">YIM 151497</strain>
    </source>
</reference>
<dbReference type="EMBL" id="CP107716">
    <property type="protein sequence ID" value="UYQ72892.1"/>
    <property type="molecule type" value="Genomic_DNA"/>
</dbReference>
<sequence>MIEDLQRPREKKSENSILSGVRAHARGVSISAEDKRSPARANFLLQNRFFGVRGWTRRIGAVIIVAIDYYAFAAGSGRLPNIIDRVIWG</sequence>